<evidence type="ECO:0000313" key="3">
    <source>
        <dbReference type="Proteomes" id="UP000568839"/>
    </source>
</evidence>
<dbReference type="InterPro" id="IPR007820">
    <property type="entry name" value="AbrB_fam"/>
</dbReference>
<dbReference type="EMBL" id="JACHHJ010000002">
    <property type="protein sequence ID" value="MBB6449944.1"/>
    <property type="molecule type" value="Genomic_DNA"/>
</dbReference>
<dbReference type="PIRSF" id="PIRSF038991">
    <property type="entry name" value="Protein_AbrB"/>
    <property type="match status" value="1"/>
</dbReference>
<organism evidence="2 3">
    <name type="scientific">Geomicrobium halophilum</name>
    <dbReference type="NCBI Taxonomy" id="549000"/>
    <lineage>
        <taxon>Bacteria</taxon>
        <taxon>Bacillati</taxon>
        <taxon>Bacillota</taxon>
        <taxon>Bacilli</taxon>
        <taxon>Bacillales</taxon>
        <taxon>Geomicrobium</taxon>
    </lineage>
</organism>
<gene>
    <name evidence="2" type="ORF">HNR44_001922</name>
</gene>
<dbReference type="AlphaFoldDB" id="A0A841PQ42"/>
<dbReference type="Pfam" id="PF05145">
    <property type="entry name" value="AbrB"/>
    <property type="match status" value="1"/>
</dbReference>
<feature type="transmembrane region" description="Helical" evidence="1">
    <location>
        <begin position="248"/>
        <end position="265"/>
    </location>
</feature>
<feature type="transmembrane region" description="Helical" evidence="1">
    <location>
        <begin position="85"/>
        <end position="109"/>
    </location>
</feature>
<keyword evidence="1" id="KW-0812">Transmembrane</keyword>
<feature type="transmembrane region" description="Helical" evidence="1">
    <location>
        <begin position="115"/>
        <end position="134"/>
    </location>
</feature>
<keyword evidence="3" id="KW-1185">Reference proteome</keyword>
<evidence type="ECO:0000313" key="2">
    <source>
        <dbReference type="EMBL" id="MBB6449944.1"/>
    </source>
</evidence>
<feature type="transmembrane region" description="Helical" evidence="1">
    <location>
        <begin position="334"/>
        <end position="357"/>
    </location>
</feature>
<dbReference type="InterPro" id="IPR017516">
    <property type="entry name" value="AbrB_dup"/>
</dbReference>
<dbReference type="GO" id="GO:0016020">
    <property type="term" value="C:membrane"/>
    <property type="evidence" value="ECO:0007669"/>
    <property type="project" value="InterPro"/>
</dbReference>
<proteinExistence type="predicted"/>
<protein>
    <recommendedName>
        <fullName evidence="4">Membrane protein AbrB duplication</fullName>
    </recommendedName>
</protein>
<feature type="transmembrane region" description="Helical" evidence="1">
    <location>
        <begin position="193"/>
        <end position="210"/>
    </location>
</feature>
<evidence type="ECO:0000256" key="1">
    <source>
        <dbReference type="SAM" id="Phobius"/>
    </source>
</evidence>
<feature type="transmembrane region" description="Helical" evidence="1">
    <location>
        <begin position="277"/>
        <end position="301"/>
    </location>
</feature>
<feature type="transmembrane region" description="Helical" evidence="1">
    <location>
        <begin position="7"/>
        <end position="37"/>
    </location>
</feature>
<sequence length="371" mass="40037">MQYVIYFVLCGLGGFVFSFTDLSIAWMIGALFIGSLITFFQPTFWRLNHAVNHIPKSWIWIGQGILGVQLGLYVNITLIETLSSYWLIIIAVLILSILFAFLTGLLLFYFTETDLLSSFIATAPGGVVAMPAYAQETGANVGTVSLTQVLRIVLVISTVPVLLSFNGDSEASAAAIQSITYEASSLPMAFPQLGWTITLIALALLGIFLAKKLKIPTPWLLGAMITVGIFNLISSPADPSAVLWWPDWALNIAQLFIGASIGAWMQRSLFRDAKAVIIFGGIGSLTLIIALAACSVLVASLTKLDMVTAILAFSPGGVAEMAATAVELGADSTFVVTVQVIRIMAVLLILPPLFQILRKHFIKEEKMKAET</sequence>
<dbReference type="Proteomes" id="UP000568839">
    <property type="component" value="Unassembled WGS sequence"/>
</dbReference>
<comment type="caution">
    <text evidence="2">The sequence shown here is derived from an EMBL/GenBank/DDBJ whole genome shotgun (WGS) entry which is preliminary data.</text>
</comment>
<dbReference type="PANTHER" id="PTHR38457:SF1">
    <property type="entry name" value="REGULATOR ABRB-RELATED"/>
    <property type="match status" value="1"/>
</dbReference>
<accession>A0A841PQ42</accession>
<feature type="transmembrane region" description="Helical" evidence="1">
    <location>
        <begin position="57"/>
        <end position="78"/>
    </location>
</feature>
<reference evidence="2 3" key="1">
    <citation type="submission" date="2020-08" db="EMBL/GenBank/DDBJ databases">
        <title>Genomic Encyclopedia of Type Strains, Phase IV (KMG-IV): sequencing the most valuable type-strain genomes for metagenomic binning, comparative biology and taxonomic classification.</title>
        <authorList>
            <person name="Goeker M."/>
        </authorList>
    </citation>
    <scope>NUCLEOTIDE SEQUENCE [LARGE SCALE GENOMIC DNA]</scope>
    <source>
        <strain evidence="2 3">DSM 21769</strain>
    </source>
</reference>
<evidence type="ECO:0008006" key="4">
    <source>
        <dbReference type="Google" id="ProtNLM"/>
    </source>
</evidence>
<keyword evidence="1" id="KW-1133">Transmembrane helix</keyword>
<dbReference type="RefSeq" id="WP_184403881.1">
    <property type="nucleotide sequence ID" value="NZ_JACHHJ010000002.1"/>
</dbReference>
<dbReference type="PANTHER" id="PTHR38457">
    <property type="entry name" value="REGULATOR ABRB-RELATED"/>
    <property type="match status" value="1"/>
</dbReference>
<feature type="transmembrane region" description="Helical" evidence="1">
    <location>
        <begin position="217"/>
        <end position="236"/>
    </location>
</feature>
<keyword evidence="1" id="KW-0472">Membrane</keyword>
<dbReference type="GO" id="GO:0010468">
    <property type="term" value="P:regulation of gene expression"/>
    <property type="evidence" value="ECO:0007669"/>
    <property type="project" value="InterPro"/>
</dbReference>
<name>A0A841PQ42_9BACL</name>
<dbReference type="NCBIfam" id="TIGR03082">
    <property type="entry name" value="Gneg_AbrB_dup"/>
    <property type="match status" value="2"/>
</dbReference>